<keyword evidence="1" id="KW-0472">Membrane</keyword>
<dbReference type="Proteomes" id="UP000324222">
    <property type="component" value="Unassembled WGS sequence"/>
</dbReference>
<evidence type="ECO:0000313" key="2">
    <source>
        <dbReference type="EMBL" id="MPD03111.1"/>
    </source>
</evidence>
<dbReference type="EMBL" id="VSRR010134653">
    <property type="protein sequence ID" value="MPD03111.1"/>
    <property type="molecule type" value="Genomic_DNA"/>
</dbReference>
<reference evidence="2 3" key="1">
    <citation type="submission" date="2019-05" db="EMBL/GenBank/DDBJ databases">
        <title>Another draft genome of Portunus trituberculatus and its Hox gene families provides insights of decapod evolution.</title>
        <authorList>
            <person name="Jeong J.-H."/>
            <person name="Song I."/>
            <person name="Kim S."/>
            <person name="Choi T."/>
            <person name="Kim D."/>
            <person name="Ryu S."/>
            <person name="Kim W."/>
        </authorList>
    </citation>
    <scope>NUCLEOTIDE SEQUENCE [LARGE SCALE GENOMIC DNA]</scope>
    <source>
        <tissue evidence="2">Muscle</tissue>
    </source>
</reference>
<gene>
    <name evidence="2" type="ORF">E2C01_098731</name>
</gene>
<keyword evidence="1" id="KW-0812">Transmembrane</keyword>
<sequence length="50" mass="5785">MSSFIVFFLKVKHICAATTSLFNSFHFYTVLCGKLYFPISFTHCLILVFT</sequence>
<proteinExistence type="predicted"/>
<name>A0A5B7K1Z2_PORTR</name>
<comment type="caution">
    <text evidence="2">The sequence shown here is derived from an EMBL/GenBank/DDBJ whole genome shotgun (WGS) entry which is preliminary data.</text>
</comment>
<evidence type="ECO:0000313" key="3">
    <source>
        <dbReference type="Proteomes" id="UP000324222"/>
    </source>
</evidence>
<evidence type="ECO:0000256" key="1">
    <source>
        <dbReference type="SAM" id="Phobius"/>
    </source>
</evidence>
<keyword evidence="1" id="KW-1133">Transmembrane helix</keyword>
<accession>A0A5B7K1Z2</accession>
<organism evidence="2 3">
    <name type="scientific">Portunus trituberculatus</name>
    <name type="common">Swimming crab</name>
    <name type="synonym">Neptunus trituberculatus</name>
    <dbReference type="NCBI Taxonomy" id="210409"/>
    <lineage>
        <taxon>Eukaryota</taxon>
        <taxon>Metazoa</taxon>
        <taxon>Ecdysozoa</taxon>
        <taxon>Arthropoda</taxon>
        <taxon>Crustacea</taxon>
        <taxon>Multicrustacea</taxon>
        <taxon>Malacostraca</taxon>
        <taxon>Eumalacostraca</taxon>
        <taxon>Eucarida</taxon>
        <taxon>Decapoda</taxon>
        <taxon>Pleocyemata</taxon>
        <taxon>Brachyura</taxon>
        <taxon>Eubrachyura</taxon>
        <taxon>Portunoidea</taxon>
        <taxon>Portunidae</taxon>
        <taxon>Portuninae</taxon>
        <taxon>Portunus</taxon>
    </lineage>
</organism>
<keyword evidence="3" id="KW-1185">Reference proteome</keyword>
<dbReference type="AlphaFoldDB" id="A0A5B7K1Z2"/>
<feature type="transmembrane region" description="Helical" evidence="1">
    <location>
        <begin position="26"/>
        <end position="49"/>
    </location>
</feature>
<protein>
    <submittedName>
        <fullName evidence="2">Uncharacterized protein</fullName>
    </submittedName>
</protein>